<dbReference type="Pfam" id="PF11272">
    <property type="entry name" value="DUF3072"/>
    <property type="match status" value="1"/>
</dbReference>
<evidence type="ECO:0008006" key="3">
    <source>
        <dbReference type="Google" id="ProtNLM"/>
    </source>
</evidence>
<dbReference type="RefSeq" id="WP_229166414.1">
    <property type="nucleotide sequence ID" value="NZ_FNTH01000001.1"/>
</dbReference>
<proteinExistence type="predicted"/>
<dbReference type="Proteomes" id="UP000198992">
    <property type="component" value="Unassembled WGS sequence"/>
</dbReference>
<protein>
    <recommendedName>
        <fullName evidence="3">DUF3072 domain-containing protein</fullName>
    </recommendedName>
</protein>
<evidence type="ECO:0000313" key="1">
    <source>
        <dbReference type="EMBL" id="SEC04166.1"/>
    </source>
</evidence>
<name>A0A1H4P9P3_9BRAD</name>
<accession>A0A1H4P9P3</accession>
<organism evidence="1 2">
    <name type="scientific">Bradyrhizobium erythrophlei</name>
    <dbReference type="NCBI Taxonomy" id="1437360"/>
    <lineage>
        <taxon>Bacteria</taxon>
        <taxon>Pseudomonadati</taxon>
        <taxon>Pseudomonadota</taxon>
        <taxon>Alphaproteobacteria</taxon>
        <taxon>Hyphomicrobiales</taxon>
        <taxon>Nitrobacteraceae</taxon>
        <taxon>Bradyrhizobium</taxon>
    </lineage>
</organism>
<dbReference type="InterPro" id="IPR021425">
    <property type="entry name" value="DUF3072"/>
</dbReference>
<sequence length="66" mass="7315">MSMAAVRFGGVAERLGGLMSRAQALRLRTLAEEAYQPNQYARDLTSEEAERRIDALRAEIALADSF</sequence>
<dbReference type="EMBL" id="FNTH01000001">
    <property type="protein sequence ID" value="SEC04166.1"/>
    <property type="molecule type" value="Genomic_DNA"/>
</dbReference>
<dbReference type="AlphaFoldDB" id="A0A1H4P9P3"/>
<reference evidence="1 2" key="1">
    <citation type="submission" date="2016-10" db="EMBL/GenBank/DDBJ databases">
        <authorList>
            <person name="de Groot N.N."/>
        </authorList>
    </citation>
    <scope>NUCLEOTIDE SEQUENCE [LARGE SCALE GENOMIC DNA]</scope>
    <source>
        <strain evidence="1 2">MT12</strain>
    </source>
</reference>
<evidence type="ECO:0000313" key="2">
    <source>
        <dbReference type="Proteomes" id="UP000198992"/>
    </source>
</evidence>
<gene>
    <name evidence="1" type="ORF">SAMN05444164_0869</name>
</gene>